<organism evidence="1 2">
    <name type="scientific">Pradoshia eiseniae</name>
    <dbReference type="NCBI Taxonomy" id="2064768"/>
    <lineage>
        <taxon>Bacteria</taxon>
        <taxon>Bacillati</taxon>
        <taxon>Bacillota</taxon>
        <taxon>Bacilli</taxon>
        <taxon>Bacillales</taxon>
        <taxon>Bacillaceae</taxon>
        <taxon>Pradoshia</taxon>
    </lineage>
</organism>
<protein>
    <submittedName>
        <fullName evidence="1">Uncharacterized protein</fullName>
    </submittedName>
</protein>
<sequence>MKVIMYKKDVDHFVENFKSISSFDEEGSKFYFVFEDHIRGGQCTLMFYEHEQKWTIHGKGTDYCDVSETSLTNEELKTIIYKRRKYINNVIRTMRMPVMS</sequence>
<dbReference type="Proteomes" id="UP000239663">
    <property type="component" value="Unassembled WGS sequence"/>
</dbReference>
<dbReference type="RefSeq" id="WP_104848918.1">
    <property type="nucleotide sequence ID" value="NZ_PKOZ01000003.1"/>
</dbReference>
<proteinExistence type="predicted"/>
<dbReference type="OrthoDB" id="2882430at2"/>
<evidence type="ECO:0000313" key="1">
    <source>
        <dbReference type="EMBL" id="PQD95774.1"/>
    </source>
</evidence>
<reference evidence="1 2" key="1">
    <citation type="submission" date="2017-12" db="EMBL/GenBank/DDBJ databases">
        <title>Taxonomic description and draft genome of Pradoshia cofamensis Gen. nov., sp. nov., a thermotolerant bacillale isolated from anterior gut of earthworm Eisenia fetida.</title>
        <authorList>
            <person name="Saha T."/>
            <person name="Chakraborty R."/>
        </authorList>
    </citation>
    <scope>NUCLEOTIDE SEQUENCE [LARGE SCALE GENOMIC DNA]</scope>
    <source>
        <strain evidence="1 2">EAG3</strain>
    </source>
</reference>
<gene>
    <name evidence="1" type="ORF">CYL18_07750</name>
</gene>
<comment type="caution">
    <text evidence="1">The sequence shown here is derived from an EMBL/GenBank/DDBJ whole genome shotgun (WGS) entry which is preliminary data.</text>
</comment>
<dbReference type="AlphaFoldDB" id="A0A2S7N162"/>
<name>A0A2S7N162_9BACI</name>
<keyword evidence="2" id="KW-1185">Reference proteome</keyword>
<accession>A0A2S7N162</accession>
<evidence type="ECO:0000313" key="2">
    <source>
        <dbReference type="Proteomes" id="UP000239663"/>
    </source>
</evidence>
<dbReference type="EMBL" id="PKOZ01000003">
    <property type="protein sequence ID" value="PQD95774.1"/>
    <property type="molecule type" value="Genomic_DNA"/>
</dbReference>